<accession>A0ABT2XB43</accession>
<dbReference type="EMBL" id="JAHWBK010000002">
    <property type="protein sequence ID" value="MCV0323161.1"/>
    <property type="molecule type" value="Genomic_DNA"/>
</dbReference>
<evidence type="ECO:0008006" key="4">
    <source>
        <dbReference type="Google" id="ProtNLM"/>
    </source>
</evidence>
<keyword evidence="1" id="KW-0472">Membrane</keyword>
<evidence type="ECO:0000313" key="3">
    <source>
        <dbReference type="Proteomes" id="UP001208054"/>
    </source>
</evidence>
<gene>
    <name evidence="2" type="ORF">KYJ44_02415</name>
</gene>
<keyword evidence="3" id="KW-1185">Reference proteome</keyword>
<name>A0ABT2XB43_9GAMM</name>
<proteinExistence type="predicted"/>
<feature type="transmembrane region" description="Helical" evidence="1">
    <location>
        <begin position="19"/>
        <end position="41"/>
    </location>
</feature>
<comment type="caution">
    <text evidence="2">The sequence shown here is derived from an EMBL/GenBank/DDBJ whole genome shotgun (WGS) entry which is preliminary data.</text>
</comment>
<evidence type="ECO:0000256" key="1">
    <source>
        <dbReference type="SAM" id="Phobius"/>
    </source>
</evidence>
<dbReference type="Proteomes" id="UP001208054">
    <property type="component" value="Unassembled WGS sequence"/>
</dbReference>
<evidence type="ECO:0000313" key="2">
    <source>
        <dbReference type="EMBL" id="MCV0323161.1"/>
    </source>
</evidence>
<protein>
    <recommendedName>
        <fullName evidence="4">Cellulose biosynthesis protein BcsF</fullName>
    </recommendedName>
</protein>
<dbReference type="RefSeq" id="WP_197612124.1">
    <property type="nucleotide sequence ID" value="NZ_JAHWBK010000002.1"/>
</dbReference>
<reference evidence="2 3" key="1">
    <citation type="submission" date="2021-07" db="EMBL/GenBank/DDBJ databases">
        <title>Clinical implication of Pseudomonas aeruginosa: further insight on the antimicrobial resistance.</title>
        <authorList>
            <person name="Macori G."/>
            <person name="Fanning S."/>
            <person name="Alqahtani A."/>
        </authorList>
    </citation>
    <scope>NUCLEOTIDE SEQUENCE [LARGE SCALE GENOMIC DNA]</scope>
    <source>
        <strain evidence="2 3">CFS3442</strain>
    </source>
</reference>
<keyword evidence="1" id="KW-0812">Transmembrane</keyword>
<keyword evidence="1" id="KW-1133">Transmembrane helix</keyword>
<sequence>MAAECFVITRADWDQLMQLFAGMFLLLACCAVFSPLDLHSWEYRVRRYLRRRRIARIREAVHGR</sequence>
<organism evidence="2 3">
    <name type="scientific">Stenotrophomonas riyadhensis</name>
    <dbReference type="NCBI Taxonomy" id="2859893"/>
    <lineage>
        <taxon>Bacteria</taxon>
        <taxon>Pseudomonadati</taxon>
        <taxon>Pseudomonadota</taxon>
        <taxon>Gammaproteobacteria</taxon>
        <taxon>Lysobacterales</taxon>
        <taxon>Lysobacteraceae</taxon>
        <taxon>Stenotrophomonas</taxon>
    </lineage>
</organism>